<dbReference type="Proteomes" id="UP000829720">
    <property type="component" value="Unassembled WGS sequence"/>
</dbReference>
<accession>A0A8T3DZ67</accession>
<reference evidence="1" key="1">
    <citation type="submission" date="2021-01" db="EMBL/GenBank/DDBJ databases">
        <authorList>
            <person name="Zahm M."/>
            <person name="Roques C."/>
            <person name="Cabau C."/>
            <person name="Klopp C."/>
            <person name="Donnadieu C."/>
            <person name="Jouanno E."/>
            <person name="Lampietro C."/>
            <person name="Louis A."/>
            <person name="Herpin A."/>
            <person name="Echchiki A."/>
            <person name="Berthelot C."/>
            <person name="Parey E."/>
            <person name="Roest-Crollius H."/>
            <person name="Braasch I."/>
            <person name="Postlethwait J."/>
            <person name="Bobe J."/>
            <person name="Montfort J."/>
            <person name="Bouchez O."/>
            <person name="Begum T."/>
            <person name="Mejri S."/>
            <person name="Adams A."/>
            <person name="Chen W.-J."/>
            <person name="Guiguen Y."/>
        </authorList>
    </citation>
    <scope>NUCLEOTIDE SEQUENCE</scope>
    <source>
        <tissue evidence="1">Blood</tissue>
    </source>
</reference>
<organism evidence="1 2">
    <name type="scientific">Albula goreensis</name>
    <dbReference type="NCBI Taxonomy" id="1534307"/>
    <lineage>
        <taxon>Eukaryota</taxon>
        <taxon>Metazoa</taxon>
        <taxon>Chordata</taxon>
        <taxon>Craniata</taxon>
        <taxon>Vertebrata</taxon>
        <taxon>Euteleostomi</taxon>
        <taxon>Actinopterygii</taxon>
        <taxon>Neopterygii</taxon>
        <taxon>Teleostei</taxon>
        <taxon>Albuliformes</taxon>
        <taxon>Albulidae</taxon>
        <taxon>Albula</taxon>
    </lineage>
</organism>
<evidence type="ECO:0000313" key="1">
    <source>
        <dbReference type="EMBL" id="KAI1902331.1"/>
    </source>
</evidence>
<comment type="caution">
    <text evidence="1">The sequence shown here is derived from an EMBL/GenBank/DDBJ whole genome shotgun (WGS) entry which is preliminary data.</text>
</comment>
<keyword evidence="2" id="KW-1185">Reference proteome</keyword>
<dbReference type="AlphaFoldDB" id="A0A8T3DZ67"/>
<dbReference type="EMBL" id="JAERUA010000003">
    <property type="protein sequence ID" value="KAI1902331.1"/>
    <property type="molecule type" value="Genomic_DNA"/>
</dbReference>
<proteinExistence type="predicted"/>
<protein>
    <submittedName>
        <fullName evidence="1">Uncharacterized protein</fullName>
    </submittedName>
</protein>
<evidence type="ECO:0000313" key="2">
    <source>
        <dbReference type="Proteomes" id="UP000829720"/>
    </source>
</evidence>
<gene>
    <name evidence="1" type="ORF">AGOR_G00043660</name>
</gene>
<name>A0A8T3DZ67_9TELE</name>
<sequence>MPPTAARTLPCFYTHAGGKNYITLMTMKSPHSQTTTTTPPSSTPFSATPAGELWTWRRYSKATKTLELRSLLTRPCARRIPACCSSCCLSRWSSSTGCSELHQRPCGAQTQRWRFPRPAAEEVAYGVIVRIRTVNYWERKLFLPLSESLPSQRRHPHG</sequence>